<proteinExistence type="predicted"/>
<keyword evidence="2" id="KW-1185">Reference proteome</keyword>
<protein>
    <submittedName>
        <fullName evidence="1">Uncharacterized protein</fullName>
    </submittedName>
</protein>
<evidence type="ECO:0000313" key="1">
    <source>
        <dbReference type="EMBL" id="SNS28115.1"/>
    </source>
</evidence>
<dbReference type="OrthoDB" id="121471at2"/>
<sequence length="75" mass="8348">MTEHFADTELHLLRDELLRSGLDSWQAGELIGAFLSAKGYGVSNSDARTAATRIERVGCNLPVLREELQKLAQFM</sequence>
<dbReference type="Proteomes" id="UP000198356">
    <property type="component" value="Unassembled WGS sequence"/>
</dbReference>
<dbReference type="EMBL" id="FZOU01000001">
    <property type="protein sequence ID" value="SNS28115.1"/>
    <property type="molecule type" value="Genomic_DNA"/>
</dbReference>
<dbReference type="AlphaFoldDB" id="A0A239D6W8"/>
<accession>A0A239D6W8</accession>
<organism evidence="1 2">
    <name type="scientific">Granulicella rosea</name>
    <dbReference type="NCBI Taxonomy" id="474952"/>
    <lineage>
        <taxon>Bacteria</taxon>
        <taxon>Pseudomonadati</taxon>
        <taxon>Acidobacteriota</taxon>
        <taxon>Terriglobia</taxon>
        <taxon>Terriglobales</taxon>
        <taxon>Acidobacteriaceae</taxon>
        <taxon>Granulicella</taxon>
    </lineage>
</organism>
<reference evidence="1 2" key="1">
    <citation type="submission" date="2017-06" db="EMBL/GenBank/DDBJ databases">
        <authorList>
            <person name="Kim H.J."/>
            <person name="Triplett B.A."/>
        </authorList>
    </citation>
    <scope>NUCLEOTIDE SEQUENCE [LARGE SCALE GENOMIC DNA]</scope>
    <source>
        <strain evidence="1 2">DSM 18704</strain>
    </source>
</reference>
<evidence type="ECO:0000313" key="2">
    <source>
        <dbReference type="Proteomes" id="UP000198356"/>
    </source>
</evidence>
<gene>
    <name evidence="1" type="ORF">SAMN05421770_101324</name>
</gene>
<name>A0A239D6W8_9BACT</name>